<dbReference type="Pfam" id="PF00003">
    <property type="entry name" value="7tm_3"/>
    <property type="match status" value="1"/>
</dbReference>
<keyword evidence="3 12" id="KW-0812">Transmembrane</keyword>
<dbReference type="OrthoDB" id="5984008at2759"/>
<evidence type="ECO:0000256" key="10">
    <source>
        <dbReference type="ARBA" id="ARBA00023224"/>
    </source>
</evidence>
<feature type="compositionally biased region" description="Basic and acidic residues" evidence="11">
    <location>
        <begin position="110"/>
        <end position="122"/>
    </location>
</feature>
<dbReference type="AlphaFoldDB" id="A0A643CI82"/>
<keyword evidence="6" id="KW-0297">G-protein coupled receptor</keyword>
<dbReference type="SUPFAM" id="SSF53822">
    <property type="entry name" value="Periplasmic binding protein-like I"/>
    <property type="match status" value="1"/>
</dbReference>
<comment type="subcellular location">
    <subcellularLocation>
        <location evidence="1">Cell membrane</location>
        <topology evidence="1">Multi-pass membrane protein</topology>
    </subcellularLocation>
</comment>
<dbReference type="EMBL" id="SGJD01001535">
    <property type="protein sequence ID" value="KAB0399495.1"/>
    <property type="molecule type" value="Genomic_DNA"/>
</dbReference>
<dbReference type="Pfam" id="PF01094">
    <property type="entry name" value="ANF_receptor"/>
    <property type="match status" value="1"/>
</dbReference>
<evidence type="ECO:0000256" key="12">
    <source>
        <dbReference type="SAM" id="Phobius"/>
    </source>
</evidence>
<sequence>MEDVSRAPSWQVRTGKCFAEQILRPSPPRLPVSGAPFSLPTCCRCWKLPPAMPGLALLGLVAVLGVRAGALLCLFRQLSWPGHYVLGGSSPLGSAEDALVPWAALGAGHDDGRGGDQQRVHPDPQAAPGLQPPRHVLGARGRCEARLGVSYGASTDWLSSRNTFPSFFRTVPSDRVQAAARVELLRELHWTWVAAVGSDDEYSRQGLSLFFGLADAKSTCIAHKGRVPLPGAGSPRLGSVQGLLRRRAGGVVFSSACAARTLFSYSIHYRLSPKVWVASEAWLPSNLVMTLPGMDRVGTVLGVPRQGAQMPEFPSYVRTRLALATAPAYCASPDAGQPGLEEHVVEPRCPHPWFGPRGGPQACSAWASSASASSCFPAGPALPAAWPSRRCTTSRSPAAGAHPSCRRLRSLWGQSCRRAGQTSSAAACGALAGTFPPEAATGWQVPPTEALVHCHVHSWVSFGLVHATNATLAFLCFLGTFLVKSQPGGYNGAHGLTFAMLAYFITWVSFVPLFANVHVVSQPAVQMGAILFCVLGILGTFHLP</sequence>
<gene>
    <name evidence="14" type="ORF">E2I00_015807</name>
</gene>
<keyword evidence="2" id="KW-1003">Cell membrane</keyword>
<dbReference type="PANTHER" id="PTHR24061">
    <property type="entry name" value="CALCIUM-SENSING RECEPTOR-RELATED"/>
    <property type="match status" value="1"/>
</dbReference>
<evidence type="ECO:0000259" key="13">
    <source>
        <dbReference type="PROSITE" id="PS50259"/>
    </source>
</evidence>
<dbReference type="GO" id="GO:0004930">
    <property type="term" value="F:G protein-coupled receptor activity"/>
    <property type="evidence" value="ECO:0007669"/>
    <property type="project" value="UniProtKB-KW"/>
</dbReference>
<feature type="domain" description="G-protein coupled receptors family 3 profile" evidence="13">
    <location>
        <begin position="436"/>
        <end position="544"/>
    </location>
</feature>
<name>A0A643CI82_BALPH</name>
<dbReference type="InterPro" id="IPR001828">
    <property type="entry name" value="ANF_lig-bd_rcpt"/>
</dbReference>
<feature type="region of interest" description="Disordered" evidence="11">
    <location>
        <begin position="110"/>
        <end position="132"/>
    </location>
</feature>
<dbReference type="Proteomes" id="UP000437017">
    <property type="component" value="Unassembled WGS sequence"/>
</dbReference>
<keyword evidence="5 12" id="KW-1133">Transmembrane helix</keyword>
<feature type="non-terminal residue" evidence="14">
    <location>
        <position position="544"/>
    </location>
</feature>
<dbReference type="InterPro" id="IPR000068">
    <property type="entry name" value="GPCR_3_Ca_sens_rcpt-rel"/>
</dbReference>
<evidence type="ECO:0000256" key="8">
    <source>
        <dbReference type="ARBA" id="ARBA00023170"/>
    </source>
</evidence>
<evidence type="ECO:0000256" key="7">
    <source>
        <dbReference type="ARBA" id="ARBA00023136"/>
    </source>
</evidence>
<comment type="caution">
    <text evidence="14">The sequence shown here is derived from an EMBL/GenBank/DDBJ whole genome shotgun (WGS) entry which is preliminary data.</text>
</comment>
<keyword evidence="7 12" id="KW-0472">Membrane</keyword>
<dbReference type="GO" id="GO:0005886">
    <property type="term" value="C:plasma membrane"/>
    <property type="evidence" value="ECO:0007669"/>
    <property type="project" value="UniProtKB-SubCell"/>
</dbReference>
<dbReference type="InterPro" id="IPR028082">
    <property type="entry name" value="Peripla_BP_I"/>
</dbReference>
<evidence type="ECO:0000256" key="4">
    <source>
        <dbReference type="ARBA" id="ARBA00022729"/>
    </source>
</evidence>
<dbReference type="GO" id="GO:0050917">
    <property type="term" value="P:sensory perception of umami taste"/>
    <property type="evidence" value="ECO:0007669"/>
    <property type="project" value="TreeGrafter"/>
</dbReference>
<keyword evidence="10" id="KW-0807">Transducer</keyword>
<reference evidence="14 15" key="1">
    <citation type="journal article" date="2019" name="PLoS ONE">
        <title>Genomic analyses reveal an absence of contemporary introgressive admixture between fin whales and blue whales, despite known hybrids.</title>
        <authorList>
            <person name="Westbury M.V."/>
            <person name="Petersen B."/>
            <person name="Lorenzen E.D."/>
        </authorList>
    </citation>
    <scope>NUCLEOTIDE SEQUENCE [LARGE SCALE GENOMIC DNA]</scope>
    <source>
        <strain evidence="14">FinWhale-01</strain>
    </source>
</reference>
<evidence type="ECO:0000256" key="9">
    <source>
        <dbReference type="ARBA" id="ARBA00023180"/>
    </source>
</evidence>
<evidence type="ECO:0000313" key="15">
    <source>
        <dbReference type="Proteomes" id="UP000437017"/>
    </source>
</evidence>
<evidence type="ECO:0000256" key="11">
    <source>
        <dbReference type="SAM" id="MobiDB-lite"/>
    </source>
</evidence>
<evidence type="ECO:0000256" key="5">
    <source>
        <dbReference type="ARBA" id="ARBA00022989"/>
    </source>
</evidence>
<keyword evidence="4" id="KW-0732">Signal</keyword>
<feature type="transmembrane region" description="Helical" evidence="12">
    <location>
        <begin position="459"/>
        <end position="483"/>
    </location>
</feature>
<evidence type="ECO:0000256" key="1">
    <source>
        <dbReference type="ARBA" id="ARBA00004651"/>
    </source>
</evidence>
<proteinExistence type="predicted"/>
<evidence type="ECO:0000256" key="6">
    <source>
        <dbReference type="ARBA" id="ARBA00023040"/>
    </source>
</evidence>
<feature type="transmembrane region" description="Helical" evidence="12">
    <location>
        <begin position="523"/>
        <end position="543"/>
    </location>
</feature>
<dbReference type="GO" id="GO:0033041">
    <property type="term" value="F:sweet taste receptor activity"/>
    <property type="evidence" value="ECO:0007669"/>
    <property type="project" value="TreeGrafter"/>
</dbReference>
<keyword evidence="8" id="KW-0675">Receptor</keyword>
<feature type="transmembrane region" description="Helical" evidence="12">
    <location>
        <begin position="495"/>
        <end position="517"/>
    </location>
</feature>
<evidence type="ECO:0000313" key="14">
    <source>
        <dbReference type="EMBL" id="KAB0399495.1"/>
    </source>
</evidence>
<dbReference type="Gene3D" id="3.40.50.2300">
    <property type="match status" value="1"/>
</dbReference>
<evidence type="ECO:0000256" key="2">
    <source>
        <dbReference type="ARBA" id="ARBA00022475"/>
    </source>
</evidence>
<keyword evidence="9" id="KW-0325">Glycoprotein</keyword>
<accession>A0A643CI82</accession>
<protein>
    <recommendedName>
        <fullName evidence="13">G-protein coupled receptors family 3 profile domain-containing protein</fullName>
    </recommendedName>
</protein>
<keyword evidence="15" id="KW-1185">Reference proteome</keyword>
<dbReference type="FunFam" id="3.40.50.2300:FF:000016">
    <property type="entry name" value="Taste 1 receptor member 2"/>
    <property type="match status" value="1"/>
</dbReference>
<evidence type="ECO:0000256" key="3">
    <source>
        <dbReference type="ARBA" id="ARBA00022692"/>
    </source>
</evidence>
<organism evidence="14 15">
    <name type="scientific">Balaenoptera physalus</name>
    <name type="common">Fin whale</name>
    <name type="synonym">Balaena physalus</name>
    <dbReference type="NCBI Taxonomy" id="9770"/>
    <lineage>
        <taxon>Eukaryota</taxon>
        <taxon>Metazoa</taxon>
        <taxon>Chordata</taxon>
        <taxon>Craniata</taxon>
        <taxon>Vertebrata</taxon>
        <taxon>Euteleostomi</taxon>
        <taxon>Mammalia</taxon>
        <taxon>Eutheria</taxon>
        <taxon>Laurasiatheria</taxon>
        <taxon>Artiodactyla</taxon>
        <taxon>Whippomorpha</taxon>
        <taxon>Cetacea</taxon>
        <taxon>Mysticeti</taxon>
        <taxon>Balaenopteridae</taxon>
        <taxon>Balaenoptera</taxon>
    </lineage>
</organism>
<dbReference type="PROSITE" id="PS50259">
    <property type="entry name" value="G_PROTEIN_RECEP_F3_4"/>
    <property type="match status" value="1"/>
</dbReference>
<dbReference type="PANTHER" id="PTHR24061:SF435">
    <property type="entry name" value="TASTE RECEPTOR TYPE 1 MEMBER 3"/>
    <property type="match status" value="1"/>
</dbReference>
<dbReference type="InterPro" id="IPR017978">
    <property type="entry name" value="GPCR_3_C"/>
</dbReference>